<evidence type="ECO:0000313" key="7">
    <source>
        <dbReference type="Proteomes" id="UP001160390"/>
    </source>
</evidence>
<dbReference type="Proteomes" id="UP001160390">
    <property type="component" value="Unassembled WGS sequence"/>
</dbReference>
<dbReference type="EMBL" id="CABFNP030000511">
    <property type="protein sequence ID" value="CAI6031238.1"/>
    <property type="molecule type" value="Genomic_DNA"/>
</dbReference>
<dbReference type="SMART" id="SM00825">
    <property type="entry name" value="PKS_KS"/>
    <property type="match status" value="1"/>
</dbReference>
<dbReference type="InterPro" id="IPR018201">
    <property type="entry name" value="Ketoacyl_synth_AS"/>
</dbReference>
<dbReference type="Gene3D" id="3.40.47.10">
    <property type="match status" value="1"/>
</dbReference>
<evidence type="ECO:0000313" key="6">
    <source>
        <dbReference type="EMBL" id="CAI6031238.1"/>
    </source>
</evidence>
<dbReference type="PANTHER" id="PTHR43775">
    <property type="entry name" value="FATTY ACID SYNTHASE"/>
    <property type="match status" value="1"/>
</dbReference>
<dbReference type="GO" id="GO:0004312">
    <property type="term" value="F:fatty acid synthase activity"/>
    <property type="evidence" value="ECO:0007669"/>
    <property type="project" value="TreeGrafter"/>
</dbReference>
<protein>
    <recommendedName>
        <fullName evidence="5">Ketosynthase family 3 (KS3) domain-containing protein</fullName>
    </recommendedName>
</protein>
<sequence>MVEPIAVIGLDAKYPCDGNTPEKFYDFLVAGRSARAPVPADRYNRDAFWHPDNHRDGIIGGKEGHFIQENVRAFDAPFFSITPAEAASMDPQQRLLLECVYTALENSGLTMDAVSGTQTGTYVGAFIWDYRDILIKDIDAPMMYTGSGTIASTLAGRVNWFYDLQGPAMSLDTACSSSMVALHQAVIGLKSGDCDMAIACGANLILSPEMGLELNALGVLNPDSCSYSFDDRASGYGRSEGIGAVVLKRMSDALKDGDTLQVVGVIVVIMTRPYATGGQRPEQCTEV</sequence>
<organism evidence="6 7">
    <name type="scientific">Clonostachys chloroleuca</name>
    <dbReference type="NCBI Taxonomy" id="1926264"/>
    <lineage>
        <taxon>Eukaryota</taxon>
        <taxon>Fungi</taxon>
        <taxon>Dikarya</taxon>
        <taxon>Ascomycota</taxon>
        <taxon>Pezizomycotina</taxon>
        <taxon>Sordariomycetes</taxon>
        <taxon>Hypocreomycetidae</taxon>
        <taxon>Hypocreales</taxon>
        <taxon>Bionectriaceae</taxon>
        <taxon>Clonostachys</taxon>
    </lineage>
</organism>
<keyword evidence="7" id="KW-1185">Reference proteome</keyword>
<dbReference type="PANTHER" id="PTHR43775:SF29">
    <property type="entry name" value="ASPERFURANONE POLYKETIDE SYNTHASE AFOG-RELATED"/>
    <property type="match status" value="1"/>
</dbReference>
<comment type="caution">
    <text evidence="6">The sequence shown here is derived from an EMBL/GenBank/DDBJ whole genome shotgun (WGS) entry which is preliminary data.</text>
</comment>
<evidence type="ECO:0000256" key="3">
    <source>
        <dbReference type="ARBA" id="ARBA00022679"/>
    </source>
</evidence>
<keyword evidence="3" id="KW-0808">Transferase</keyword>
<dbReference type="CDD" id="cd00833">
    <property type="entry name" value="PKS"/>
    <property type="match status" value="1"/>
</dbReference>
<dbReference type="GO" id="GO:0044550">
    <property type="term" value="P:secondary metabolite biosynthetic process"/>
    <property type="evidence" value="ECO:0007669"/>
    <property type="project" value="TreeGrafter"/>
</dbReference>
<keyword evidence="2" id="KW-0597">Phosphoprotein</keyword>
<evidence type="ECO:0000256" key="2">
    <source>
        <dbReference type="ARBA" id="ARBA00022553"/>
    </source>
</evidence>
<gene>
    <name evidence="6" type="ORF">CCHLO57077_00010915</name>
</gene>
<keyword evidence="4" id="KW-0560">Oxidoreductase</keyword>
<dbReference type="AlphaFoldDB" id="A0AA35LQR8"/>
<dbReference type="SUPFAM" id="SSF53901">
    <property type="entry name" value="Thiolase-like"/>
    <property type="match status" value="1"/>
</dbReference>
<feature type="domain" description="Ketosynthase family 3 (KS3)" evidence="5">
    <location>
        <begin position="2"/>
        <end position="287"/>
    </location>
</feature>
<name>A0AA35LQR8_9HYPO</name>
<reference evidence="6" key="1">
    <citation type="submission" date="2023-01" db="EMBL/GenBank/DDBJ databases">
        <authorList>
            <person name="Piombo E."/>
        </authorList>
    </citation>
    <scope>NUCLEOTIDE SEQUENCE</scope>
</reference>
<dbReference type="GO" id="GO:0016491">
    <property type="term" value="F:oxidoreductase activity"/>
    <property type="evidence" value="ECO:0007669"/>
    <property type="project" value="UniProtKB-KW"/>
</dbReference>
<dbReference type="PROSITE" id="PS52004">
    <property type="entry name" value="KS3_2"/>
    <property type="match status" value="1"/>
</dbReference>
<dbReference type="InterPro" id="IPR014030">
    <property type="entry name" value="Ketoacyl_synth_N"/>
</dbReference>
<dbReference type="InterPro" id="IPR050091">
    <property type="entry name" value="PKS_NRPS_Biosynth_Enz"/>
</dbReference>
<dbReference type="GO" id="GO:0006633">
    <property type="term" value="P:fatty acid biosynthetic process"/>
    <property type="evidence" value="ECO:0007669"/>
    <property type="project" value="InterPro"/>
</dbReference>
<evidence type="ECO:0000259" key="5">
    <source>
        <dbReference type="PROSITE" id="PS52004"/>
    </source>
</evidence>
<dbReference type="GO" id="GO:0004315">
    <property type="term" value="F:3-oxoacyl-[acyl-carrier-protein] synthase activity"/>
    <property type="evidence" value="ECO:0007669"/>
    <property type="project" value="InterPro"/>
</dbReference>
<proteinExistence type="predicted"/>
<dbReference type="Pfam" id="PF00109">
    <property type="entry name" value="ketoacyl-synt"/>
    <property type="match status" value="1"/>
</dbReference>
<accession>A0AA35LQR8</accession>
<dbReference type="InterPro" id="IPR016039">
    <property type="entry name" value="Thiolase-like"/>
</dbReference>
<dbReference type="InterPro" id="IPR020841">
    <property type="entry name" value="PKS_Beta-ketoAc_synthase_dom"/>
</dbReference>
<dbReference type="PROSITE" id="PS00606">
    <property type="entry name" value="KS3_1"/>
    <property type="match status" value="1"/>
</dbReference>
<evidence type="ECO:0000256" key="1">
    <source>
        <dbReference type="ARBA" id="ARBA00022450"/>
    </source>
</evidence>
<evidence type="ECO:0000256" key="4">
    <source>
        <dbReference type="ARBA" id="ARBA00023002"/>
    </source>
</evidence>
<keyword evidence="1" id="KW-0596">Phosphopantetheine</keyword>